<reference evidence="6 7" key="1">
    <citation type="submission" date="2017-11" db="EMBL/GenBank/DDBJ databases">
        <title>Draft genome sequence of Rhizobiales bacterium SY3-13.</title>
        <authorList>
            <person name="Sun C."/>
        </authorList>
    </citation>
    <scope>NUCLEOTIDE SEQUENCE [LARGE SCALE GENOMIC DNA]</scope>
    <source>
        <strain evidence="6 7">SY3-13</strain>
    </source>
</reference>
<evidence type="ECO:0000256" key="3">
    <source>
        <dbReference type="ARBA" id="ARBA00022729"/>
    </source>
</evidence>
<dbReference type="PANTHER" id="PTHR30085:SF7">
    <property type="entry name" value="AMINO-ACID ABC TRANSPORTER-BINDING PROTEIN YHDW-RELATED"/>
    <property type="match status" value="1"/>
</dbReference>
<dbReference type="GO" id="GO:0006865">
    <property type="term" value="P:amino acid transport"/>
    <property type="evidence" value="ECO:0007669"/>
    <property type="project" value="TreeGrafter"/>
</dbReference>
<dbReference type="OrthoDB" id="9777941at2"/>
<dbReference type="Gene3D" id="3.40.190.10">
    <property type="entry name" value="Periplasmic binding protein-like II"/>
    <property type="match status" value="2"/>
</dbReference>
<keyword evidence="7" id="KW-1185">Reference proteome</keyword>
<evidence type="ECO:0000256" key="1">
    <source>
        <dbReference type="ARBA" id="ARBA00010333"/>
    </source>
</evidence>
<accession>A0A2M9G4H8</accession>
<dbReference type="SUPFAM" id="SSF53850">
    <property type="entry name" value="Periplasmic binding protein-like II"/>
    <property type="match status" value="1"/>
</dbReference>
<sequence>MATGAPRMISAPSAIARLAGALALAGCLVMAAAPGSGVRAGAVLDRVKADGVVRCGVTRSGQGLSAIDENGRWQGMFIDCCRAIAAAALDDPEAVEFYEVNDVIRFEALAADGFDVLMANTTWTITRDTALGISFTGTIYYDGQSFLAHRSLGARNLAEVEQANVCVSGGTTTLKNVNELVRTYYPGLKIIEFQSIDGTYESFFARECEIITYDRVVLISQLRNRASDPGNFVLFPEIVSKEPLGPAVRRGDQEWFDLVRWTVLATIAAEEMGVTAANVEAMRQSDDPEVRRLLGVDGAIGAGMGVDDDWAVRAIRAVGNYGEIFDRHVGANSPLKMDRGLNALWTEGGLHYAPPVR</sequence>
<dbReference type="AlphaFoldDB" id="A0A2M9G4H8"/>
<dbReference type="EMBL" id="PHIG01000025">
    <property type="protein sequence ID" value="PJK30608.1"/>
    <property type="molecule type" value="Genomic_DNA"/>
</dbReference>
<feature type="signal peptide" evidence="4">
    <location>
        <begin position="1"/>
        <end position="31"/>
    </location>
</feature>
<feature type="domain" description="Solute-binding protein family 3/N-terminal" evidence="5">
    <location>
        <begin position="52"/>
        <end position="282"/>
    </location>
</feature>
<dbReference type="CDD" id="cd13692">
    <property type="entry name" value="PBP2_BztA"/>
    <property type="match status" value="1"/>
</dbReference>
<evidence type="ECO:0000313" key="6">
    <source>
        <dbReference type="EMBL" id="PJK30608.1"/>
    </source>
</evidence>
<dbReference type="Pfam" id="PF00497">
    <property type="entry name" value="SBP_bac_3"/>
    <property type="match status" value="1"/>
</dbReference>
<keyword evidence="2" id="KW-0813">Transport</keyword>
<feature type="chain" id="PRO_5014818924" evidence="4">
    <location>
        <begin position="32"/>
        <end position="357"/>
    </location>
</feature>
<organism evidence="6 7">
    <name type="scientific">Minwuia thermotolerans</name>
    <dbReference type="NCBI Taxonomy" id="2056226"/>
    <lineage>
        <taxon>Bacteria</taxon>
        <taxon>Pseudomonadati</taxon>
        <taxon>Pseudomonadota</taxon>
        <taxon>Alphaproteobacteria</taxon>
        <taxon>Minwuiales</taxon>
        <taxon>Minwuiaceae</taxon>
        <taxon>Minwuia</taxon>
    </lineage>
</organism>
<comment type="caution">
    <text evidence="6">The sequence shown here is derived from an EMBL/GenBank/DDBJ whole genome shotgun (WGS) entry which is preliminary data.</text>
</comment>
<dbReference type="PANTHER" id="PTHR30085">
    <property type="entry name" value="AMINO ACID ABC TRANSPORTER PERMEASE"/>
    <property type="match status" value="1"/>
</dbReference>
<dbReference type="SMART" id="SM00062">
    <property type="entry name" value="PBPb"/>
    <property type="match status" value="1"/>
</dbReference>
<protein>
    <submittedName>
        <fullName evidence="6">Amino acid ABC transporter substrate-binding protein</fullName>
    </submittedName>
</protein>
<gene>
    <name evidence="6" type="ORF">CVT23_06600</name>
</gene>
<dbReference type="InterPro" id="IPR051455">
    <property type="entry name" value="Bact_solute-bind_prot3"/>
</dbReference>
<evidence type="ECO:0000256" key="2">
    <source>
        <dbReference type="ARBA" id="ARBA00022448"/>
    </source>
</evidence>
<comment type="similarity">
    <text evidence="1">Belongs to the bacterial solute-binding protein 3 family.</text>
</comment>
<dbReference type="InterPro" id="IPR001638">
    <property type="entry name" value="Solute-binding_3/MltF_N"/>
</dbReference>
<evidence type="ECO:0000259" key="5">
    <source>
        <dbReference type="SMART" id="SM00062"/>
    </source>
</evidence>
<name>A0A2M9G4H8_9PROT</name>
<proteinExistence type="inferred from homology"/>
<evidence type="ECO:0000313" key="7">
    <source>
        <dbReference type="Proteomes" id="UP000229498"/>
    </source>
</evidence>
<keyword evidence="3 4" id="KW-0732">Signal</keyword>
<evidence type="ECO:0000256" key="4">
    <source>
        <dbReference type="SAM" id="SignalP"/>
    </source>
</evidence>
<dbReference type="Proteomes" id="UP000229498">
    <property type="component" value="Unassembled WGS sequence"/>
</dbReference>